<dbReference type="HAMAP" id="MF_01161">
    <property type="entry name" value="tRNA_Ile_lys_synt"/>
    <property type="match status" value="1"/>
</dbReference>
<dbReference type="SUPFAM" id="SSF82829">
    <property type="entry name" value="MesJ substrate recognition domain-like"/>
    <property type="match status" value="1"/>
</dbReference>
<keyword evidence="2 8" id="KW-0963">Cytoplasm</keyword>
<feature type="domain" description="Lysidine-tRNA(Ile) synthetase C-terminal" evidence="9">
    <location>
        <begin position="375"/>
        <end position="448"/>
    </location>
</feature>
<dbReference type="SUPFAM" id="SSF56037">
    <property type="entry name" value="PheT/TilS domain"/>
    <property type="match status" value="1"/>
</dbReference>
<comment type="domain">
    <text evidence="8">The N-terminal region contains the highly conserved SGGXDS motif, predicted to be a P-loop motif involved in ATP binding.</text>
</comment>
<evidence type="ECO:0000313" key="10">
    <source>
        <dbReference type="EMBL" id="SFU60909.1"/>
    </source>
</evidence>
<name>A0A1I7HJZ7_9PROT</name>
<dbReference type="Pfam" id="PF01171">
    <property type="entry name" value="ATP_bind_3"/>
    <property type="match status" value="1"/>
</dbReference>
<dbReference type="PANTHER" id="PTHR43033">
    <property type="entry name" value="TRNA(ILE)-LYSIDINE SYNTHASE-RELATED"/>
    <property type="match status" value="1"/>
</dbReference>
<dbReference type="InterPro" id="IPR014729">
    <property type="entry name" value="Rossmann-like_a/b/a_fold"/>
</dbReference>
<keyword evidence="5 8" id="KW-0547">Nucleotide-binding</keyword>
<keyword evidence="6 8" id="KW-0067">ATP-binding</keyword>
<dbReference type="OrthoDB" id="9807403at2"/>
<evidence type="ECO:0000256" key="2">
    <source>
        <dbReference type="ARBA" id="ARBA00022490"/>
    </source>
</evidence>
<dbReference type="InterPro" id="IPR012796">
    <property type="entry name" value="Lysidine-tRNA-synth_C"/>
</dbReference>
<reference evidence="10 11" key="1">
    <citation type="submission" date="2016-10" db="EMBL/GenBank/DDBJ databases">
        <authorList>
            <person name="de Groot N.N."/>
        </authorList>
    </citation>
    <scope>NUCLEOTIDE SEQUENCE [LARGE SCALE GENOMIC DNA]</scope>
    <source>
        <strain evidence="10 11">Nm24</strain>
    </source>
</reference>
<organism evidence="10 11">
    <name type="scientific">Nitrosomonas eutropha</name>
    <dbReference type="NCBI Taxonomy" id="916"/>
    <lineage>
        <taxon>Bacteria</taxon>
        <taxon>Pseudomonadati</taxon>
        <taxon>Pseudomonadota</taxon>
        <taxon>Betaproteobacteria</taxon>
        <taxon>Nitrosomonadales</taxon>
        <taxon>Nitrosomonadaceae</taxon>
        <taxon>Nitrosomonas</taxon>
    </lineage>
</organism>
<gene>
    <name evidence="8" type="primary">tilS</name>
    <name evidence="10" type="ORF">SAMN05216339_10561</name>
</gene>
<dbReference type="AlphaFoldDB" id="A0A1I7HJZ7"/>
<dbReference type="InterPro" id="IPR015262">
    <property type="entry name" value="tRNA_Ile_lys_synt_subst-bd"/>
</dbReference>
<dbReference type="Gene3D" id="1.20.59.20">
    <property type="match status" value="1"/>
</dbReference>
<dbReference type="GO" id="GO:0005524">
    <property type="term" value="F:ATP binding"/>
    <property type="evidence" value="ECO:0007669"/>
    <property type="project" value="UniProtKB-UniRule"/>
</dbReference>
<dbReference type="InterPro" id="IPR012094">
    <property type="entry name" value="tRNA_Ile_lys_synt"/>
</dbReference>
<dbReference type="Gene3D" id="3.40.50.620">
    <property type="entry name" value="HUPs"/>
    <property type="match status" value="1"/>
</dbReference>
<dbReference type="GO" id="GO:0006400">
    <property type="term" value="P:tRNA modification"/>
    <property type="evidence" value="ECO:0007669"/>
    <property type="project" value="UniProtKB-UniRule"/>
</dbReference>
<evidence type="ECO:0000256" key="1">
    <source>
        <dbReference type="ARBA" id="ARBA00004496"/>
    </source>
</evidence>
<evidence type="ECO:0000256" key="6">
    <source>
        <dbReference type="ARBA" id="ARBA00022840"/>
    </source>
</evidence>
<comment type="subcellular location">
    <subcellularLocation>
        <location evidence="1 8">Cytoplasm</location>
    </subcellularLocation>
</comment>
<dbReference type="CDD" id="cd01992">
    <property type="entry name" value="TilS_N"/>
    <property type="match status" value="1"/>
</dbReference>
<comment type="similarity">
    <text evidence="8">Belongs to the tRNA(Ile)-lysidine synthase family.</text>
</comment>
<dbReference type="InterPro" id="IPR012795">
    <property type="entry name" value="tRNA_Ile_lys_synt_N"/>
</dbReference>
<evidence type="ECO:0000256" key="8">
    <source>
        <dbReference type="HAMAP-Rule" id="MF_01161"/>
    </source>
</evidence>
<dbReference type="SMART" id="SM00977">
    <property type="entry name" value="TilS_C"/>
    <property type="match status" value="1"/>
</dbReference>
<evidence type="ECO:0000256" key="5">
    <source>
        <dbReference type="ARBA" id="ARBA00022741"/>
    </source>
</evidence>
<dbReference type="PANTHER" id="PTHR43033:SF1">
    <property type="entry name" value="TRNA(ILE)-LYSIDINE SYNTHASE-RELATED"/>
    <property type="match status" value="1"/>
</dbReference>
<proteinExistence type="inferred from homology"/>
<evidence type="ECO:0000256" key="3">
    <source>
        <dbReference type="ARBA" id="ARBA00022598"/>
    </source>
</evidence>
<comment type="catalytic activity">
    <reaction evidence="7 8">
        <text>cytidine(34) in tRNA(Ile2) + L-lysine + ATP = lysidine(34) in tRNA(Ile2) + AMP + diphosphate + H(+)</text>
        <dbReference type="Rhea" id="RHEA:43744"/>
        <dbReference type="Rhea" id="RHEA-COMP:10625"/>
        <dbReference type="Rhea" id="RHEA-COMP:10670"/>
        <dbReference type="ChEBI" id="CHEBI:15378"/>
        <dbReference type="ChEBI" id="CHEBI:30616"/>
        <dbReference type="ChEBI" id="CHEBI:32551"/>
        <dbReference type="ChEBI" id="CHEBI:33019"/>
        <dbReference type="ChEBI" id="CHEBI:82748"/>
        <dbReference type="ChEBI" id="CHEBI:83665"/>
        <dbReference type="ChEBI" id="CHEBI:456215"/>
        <dbReference type="EC" id="6.3.4.19"/>
    </reaction>
</comment>
<comment type="function">
    <text evidence="8">Ligates lysine onto the cytidine present at position 34 of the AUA codon-specific tRNA(Ile) that contains the anticodon CAU, in an ATP-dependent manner. Cytidine is converted to lysidine, thus changing the amino acid specificity of the tRNA from methionine to isoleucine.</text>
</comment>
<keyword evidence="3 8" id="KW-0436">Ligase</keyword>
<sequence length="459" mass="52192">MVDSKLTNPTDDITSCFFHNLNAQIRPGDCLAVALSGGVDSVVLLHLLIKFSKSMQLDMSAIHVEHGISTYSGQWSAFCQTLCDSVAIPLSIHRLKISRQPQESLEAVAREARYQIFRQIQADYVLLAQHQDDQVETLMLQLLRGAGVKGLSAMPTVRLFESGKVIKLLRPLLNIPRSEIMKYAKLHGLSWVTDESNLDISYDRNYLRHRILPLIEQRYPSYRKILSRSVRHLGEAAHLLDELAKIDAKNTMIADKLSLRGLRELDLSRARNLLRYLLAQQMVRLPSSAKLEEILRQLYNIQTDSHFRFKVDTLEIRCYRGLIEFLPADFLSESISPVVWQGEQRLAIESLKSVLEFTWQDDAGIDLAKLDQQIVTIRSRSGGERFQPDCKRPRRNLKKILQEASLPPWKRDILPLLFCGDQLVWVAGIGIDCNFQAPMGGAGLVVTWRSDQTNQSSIH</sequence>
<dbReference type="NCBIfam" id="TIGR02433">
    <property type="entry name" value="lysidine_TilS_C"/>
    <property type="match status" value="1"/>
</dbReference>
<dbReference type="EMBL" id="FPBL01000005">
    <property type="protein sequence ID" value="SFU60909.1"/>
    <property type="molecule type" value="Genomic_DNA"/>
</dbReference>
<dbReference type="InterPro" id="IPR011063">
    <property type="entry name" value="TilS/TtcA_N"/>
</dbReference>
<dbReference type="Pfam" id="PF11734">
    <property type="entry name" value="TilS_C"/>
    <property type="match status" value="1"/>
</dbReference>
<dbReference type="GO" id="GO:0032267">
    <property type="term" value="F:tRNA(Ile)-lysidine synthase activity"/>
    <property type="evidence" value="ECO:0007669"/>
    <property type="project" value="UniProtKB-EC"/>
</dbReference>
<dbReference type="GO" id="GO:0005737">
    <property type="term" value="C:cytoplasm"/>
    <property type="evidence" value="ECO:0007669"/>
    <property type="project" value="UniProtKB-SubCell"/>
</dbReference>
<dbReference type="SUPFAM" id="SSF52402">
    <property type="entry name" value="Adenine nucleotide alpha hydrolases-like"/>
    <property type="match status" value="1"/>
</dbReference>
<dbReference type="EC" id="6.3.4.19" evidence="8"/>
<dbReference type="Pfam" id="PF09179">
    <property type="entry name" value="TilS"/>
    <property type="match status" value="1"/>
</dbReference>
<evidence type="ECO:0000313" key="11">
    <source>
        <dbReference type="Proteomes" id="UP000183926"/>
    </source>
</evidence>
<keyword evidence="4 8" id="KW-0819">tRNA processing</keyword>
<evidence type="ECO:0000259" key="9">
    <source>
        <dbReference type="SMART" id="SM00977"/>
    </source>
</evidence>
<protein>
    <recommendedName>
        <fullName evidence="8">tRNA(Ile)-lysidine synthase</fullName>
        <ecNumber evidence="8">6.3.4.19</ecNumber>
    </recommendedName>
    <alternativeName>
        <fullName evidence="8">tRNA(Ile)-2-lysyl-cytidine synthase</fullName>
    </alternativeName>
    <alternativeName>
        <fullName evidence="8">tRNA(Ile)-lysidine synthetase</fullName>
    </alternativeName>
</protein>
<dbReference type="RefSeq" id="WP_074928346.1">
    <property type="nucleotide sequence ID" value="NZ_FPBL01000005.1"/>
</dbReference>
<evidence type="ECO:0000256" key="7">
    <source>
        <dbReference type="ARBA" id="ARBA00048539"/>
    </source>
</evidence>
<dbReference type="NCBIfam" id="TIGR02432">
    <property type="entry name" value="lysidine_TilS_N"/>
    <property type="match status" value="1"/>
</dbReference>
<dbReference type="Proteomes" id="UP000183926">
    <property type="component" value="Unassembled WGS sequence"/>
</dbReference>
<feature type="binding site" evidence="8">
    <location>
        <begin position="36"/>
        <end position="41"/>
    </location>
    <ligand>
        <name>ATP</name>
        <dbReference type="ChEBI" id="CHEBI:30616"/>
    </ligand>
</feature>
<evidence type="ECO:0000256" key="4">
    <source>
        <dbReference type="ARBA" id="ARBA00022694"/>
    </source>
</evidence>
<accession>A0A1I7HJZ7</accession>